<dbReference type="Proteomes" id="UP000188268">
    <property type="component" value="Unassembled WGS sequence"/>
</dbReference>
<dbReference type="Gramene" id="OMO67201">
    <property type="protein sequence ID" value="OMO67201"/>
    <property type="gene ID" value="CCACVL1_20717"/>
</dbReference>
<dbReference type="SUPFAM" id="SSF52047">
    <property type="entry name" value="RNI-like"/>
    <property type="match status" value="1"/>
</dbReference>
<feature type="compositionally biased region" description="Basic and acidic residues" evidence="1">
    <location>
        <begin position="221"/>
        <end position="236"/>
    </location>
</feature>
<sequence>MPVLRSREIPPVPPKNRKTRAQVDPPTTPTQCREQPAAPPSLTPSPITPAPASHLVPARRRSLRLASQASSSGEQEEVDVPEQEKRVVRRNGAVSKKRKLTVDGDGGDFQSEENKEVLSLRSGKRVVKTSSLDDGVGDEKVESDKKGKRVLQEEPENSEKLEGTSENVSLGSRRRFSREEKGKGKLVVETGLESKAENSVDNSVSGVDLSAEKVTLPDENPSNKRRNEGRRQQYRNVARENASRFAHFDAHEEDDSNFPSIEAETEIHSEEEKPVEDWPGPFSTAMKIIRDRAEKLNLKQRSSSENVQSVQIKWVPQKGKGKDERSKRLPPSLIEMCIRVLVNNADAIASLDLMPDVLRHKLCQMLCDSRRMNVNFLNVLVSGSPTEIRLRDCSWLKEEEFSKCFEGCDTTNLTVLQLDQCGSCMVDYIILSTLARSTNNLPALTSMSLCGAYRLSDAGLNALISSAPALRSINLSESSLLTSCAIDSLAKSLGSVLRELYINDCHCIDAMLILPALKKLEHLEVLAVGGLESVTDGFVKEFIVERGYGIKELIFTGCGKLNDSSFKIIAETCSDLRALDISNVSKLTDSTLGYLANGCQSLQSLKLCRNAFSDDAIAAFLETSGENLKELSLNNVGKVGQNTALSLARRGRNLISLDLSWCRNLTDEAVGLIVDSCLSLRVLKIFGCTQITNVFLSGHSNSNVEIIGLKLSPLLEHIKVSPTDV</sequence>
<dbReference type="PANTHER" id="PTHR13318:SF101">
    <property type="entry name" value="F-BOX_LRR PROTEIN"/>
    <property type="match status" value="1"/>
</dbReference>
<evidence type="ECO:0000259" key="2">
    <source>
        <dbReference type="Pfam" id="PF25372"/>
    </source>
</evidence>
<reference evidence="3 4" key="1">
    <citation type="submission" date="2013-09" db="EMBL/GenBank/DDBJ databases">
        <title>Corchorus capsularis genome sequencing.</title>
        <authorList>
            <person name="Alam M."/>
            <person name="Haque M.S."/>
            <person name="Islam M.S."/>
            <person name="Emdad E.M."/>
            <person name="Islam M.M."/>
            <person name="Ahmed B."/>
            <person name="Halim A."/>
            <person name="Hossen Q.M.M."/>
            <person name="Hossain M.Z."/>
            <person name="Ahmed R."/>
            <person name="Khan M.M."/>
            <person name="Islam R."/>
            <person name="Rashid M.M."/>
            <person name="Khan S.A."/>
            <person name="Rahman M.S."/>
            <person name="Alam M."/>
        </authorList>
    </citation>
    <scope>NUCLEOTIDE SEQUENCE [LARGE SCALE GENOMIC DNA]</scope>
    <source>
        <strain evidence="4">cv. CVL-1</strain>
        <tissue evidence="3">Whole seedling</tissue>
    </source>
</reference>
<feature type="compositionally biased region" description="Pro residues" evidence="1">
    <location>
        <begin position="37"/>
        <end position="49"/>
    </location>
</feature>
<dbReference type="GO" id="GO:0019005">
    <property type="term" value="C:SCF ubiquitin ligase complex"/>
    <property type="evidence" value="ECO:0007669"/>
    <property type="project" value="TreeGrafter"/>
</dbReference>
<dbReference type="InterPro" id="IPR006553">
    <property type="entry name" value="Leu-rich_rpt_Cys-con_subtyp"/>
</dbReference>
<dbReference type="InterPro" id="IPR032675">
    <property type="entry name" value="LRR_dom_sf"/>
</dbReference>
<comment type="caution">
    <text evidence="3">The sequence shown here is derived from an EMBL/GenBank/DDBJ whole genome shotgun (WGS) entry which is preliminary data.</text>
</comment>
<dbReference type="InterPro" id="IPR057207">
    <property type="entry name" value="FBXL15_LRR"/>
</dbReference>
<dbReference type="OMA" id="YIDDCLN"/>
<feature type="domain" description="F-box/LRR-repeat protein 15-like leucin rich repeat" evidence="2">
    <location>
        <begin position="560"/>
        <end position="711"/>
    </location>
</feature>
<dbReference type="Pfam" id="PF25372">
    <property type="entry name" value="DUF7885"/>
    <property type="match status" value="1"/>
</dbReference>
<accession>A0A1R3HA52</accession>
<feature type="region of interest" description="Disordered" evidence="1">
    <location>
        <begin position="1"/>
        <end position="236"/>
    </location>
</feature>
<dbReference type="GO" id="GO:0010225">
    <property type="term" value="P:response to UV-C"/>
    <property type="evidence" value="ECO:0007669"/>
    <property type="project" value="EnsemblPlants"/>
</dbReference>
<name>A0A1R3HA52_COCAP</name>
<dbReference type="STRING" id="210143.A0A1R3HA52"/>
<dbReference type="GO" id="GO:0031146">
    <property type="term" value="P:SCF-dependent proteasomal ubiquitin-dependent protein catabolic process"/>
    <property type="evidence" value="ECO:0007669"/>
    <property type="project" value="TreeGrafter"/>
</dbReference>
<dbReference type="SMART" id="SM00367">
    <property type="entry name" value="LRR_CC"/>
    <property type="match status" value="7"/>
</dbReference>
<evidence type="ECO:0000313" key="4">
    <source>
        <dbReference type="Proteomes" id="UP000188268"/>
    </source>
</evidence>
<dbReference type="EMBL" id="AWWV01012441">
    <property type="protein sequence ID" value="OMO67201.1"/>
    <property type="molecule type" value="Genomic_DNA"/>
</dbReference>
<evidence type="ECO:0000256" key="1">
    <source>
        <dbReference type="SAM" id="MobiDB-lite"/>
    </source>
</evidence>
<protein>
    <submittedName>
        <fullName evidence="3">Leucine-rich repeat, cysteine-containing subtype</fullName>
    </submittedName>
</protein>
<organism evidence="3 4">
    <name type="scientific">Corchorus capsularis</name>
    <name type="common">Jute</name>
    <dbReference type="NCBI Taxonomy" id="210143"/>
    <lineage>
        <taxon>Eukaryota</taxon>
        <taxon>Viridiplantae</taxon>
        <taxon>Streptophyta</taxon>
        <taxon>Embryophyta</taxon>
        <taxon>Tracheophyta</taxon>
        <taxon>Spermatophyta</taxon>
        <taxon>Magnoliopsida</taxon>
        <taxon>eudicotyledons</taxon>
        <taxon>Gunneridae</taxon>
        <taxon>Pentapetalae</taxon>
        <taxon>rosids</taxon>
        <taxon>malvids</taxon>
        <taxon>Malvales</taxon>
        <taxon>Malvaceae</taxon>
        <taxon>Grewioideae</taxon>
        <taxon>Apeibeae</taxon>
        <taxon>Corchorus</taxon>
    </lineage>
</organism>
<dbReference type="OrthoDB" id="10257471at2759"/>
<proteinExistence type="predicted"/>
<feature type="compositionally biased region" description="Low complexity" evidence="1">
    <location>
        <begin position="64"/>
        <end position="73"/>
    </location>
</feature>
<gene>
    <name evidence="3" type="ORF">CCACVL1_20717</name>
</gene>
<keyword evidence="4" id="KW-1185">Reference proteome</keyword>
<dbReference type="Gene3D" id="3.80.10.10">
    <property type="entry name" value="Ribonuclease Inhibitor"/>
    <property type="match status" value="3"/>
</dbReference>
<evidence type="ECO:0000313" key="3">
    <source>
        <dbReference type="EMBL" id="OMO67201.1"/>
    </source>
</evidence>
<dbReference type="AlphaFoldDB" id="A0A1R3HA52"/>
<dbReference type="GO" id="GO:0006289">
    <property type="term" value="P:nucleotide-excision repair"/>
    <property type="evidence" value="ECO:0007669"/>
    <property type="project" value="EnsemblPlants"/>
</dbReference>
<dbReference type="PANTHER" id="PTHR13318">
    <property type="entry name" value="PARTNER OF PAIRED, ISOFORM B-RELATED"/>
    <property type="match status" value="1"/>
</dbReference>